<feature type="repeat" description="WD" evidence="3">
    <location>
        <begin position="281"/>
        <end position="315"/>
    </location>
</feature>
<dbReference type="InterPro" id="IPR036322">
    <property type="entry name" value="WD40_repeat_dom_sf"/>
</dbReference>
<accession>A0A9W6SWW5</accession>
<dbReference type="AlphaFoldDB" id="A0A9W6SWW5"/>
<dbReference type="Pfam" id="PF00400">
    <property type="entry name" value="WD40"/>
    <property type="match status" value="2"/>
</dbReference>
<gene>
    <name evidence="4" type="ORF">Cboi02_000128200</name>
</gene>
<dbReference type="EMBL" id="BSXN01000286">
    <property type="protein sequence ID" value="GME67940.1"/>
    <property type="molecule type" value="Genomic_DNA"/>
</dbReference>
<comment type="caution">
    <text evidence="4">The sequence shown here is derived from an EMBL/GenBank/DDBJ whole genome shotgun (WGS) entry which is preliminary data.</text>
</comment>
<dbReference type="SMART" id="SM00320">
    <property type="entry name" value="WD40"/>
    <property type="match status" value="4"/>
</dbReference>
<dbReference type="Proteomes" id="UP001165120">
    <property type="component" value="Unassembled WGS sequence"/>
</dbReference>
<keyword evidence="2" id="KW-0677">Repeat</keyword>
<evidence type="ECO:0000256" key="1">
    <source>
        <dbReference type="ARBA" id="ARBA00022574"/>
    </source>
</evidence>
<keyword evidence="5" id="KW-1185">Reference proteome</keyword>
<evidence type="ECO:0000256" key="3">
    <source>
        <dbReference type="PROSITE-ProRule" id="PRU00221"/>
    </source>
</evidence>
<evidence type="ECO:0000313" key="4">
    <source>
        <dbReference type="EMBL" id="GME67940.1"/>
    </source>
</evidence>
<protein>
    <submittedName>
        <fullName evidence="4">Unnamed protein product</fullName>
    </submittedName>
</protein>
<dbReference type="InterPro" id="IPR001680">
    <property type="entry name" value="WD40_rpt"/>
</dbReference>
<proteinExistence type="predicted"/>
<dbReference type="PANTHER" id="PTHR10971">
    <property type="entry name" value="MRNA EXPORT FACTOR AND BUB3"/>
    <property type="match status" value="1"/>
</dbReference>
<evidence type="ECO:0000256" key="2">
    <source>
        <dbReference type="ARBA" id="ARBA00022737"/>
    </source>
</evidence>
<sequence>MSRTNKLFELPSPSQDIITSLKFNDSSRLLCTSFDGTVTIYDVKQHVHNMINESNGGDNSDIEKPNDTQVTLNTTILDATWFLNQNGSDDSIYIGCADGYIRNLNVRNQLSEIGSRHKLGVCKIKSMNYNGMNLLIAGSWDKSFQIIDPRNGNGSGAGSGSGTSSEKFTISNKIFNIDTINEKLVLSTSDRLINIFDIRNLSKPLSIRENGFKYQTRSLKCMPNGDGFIQGSIEGRVSVEYFDQHKNQDSYAFKCHRISGINDENSVPNSNNNNLDLVGPINSINFHKDFGTLFTGGSDGHVCIWDYNSRKRIKQYGKLDINLSVMETDHLSLNFTQGFNTSNSGILAVGYSNDGFKNIANTNDIKNSQPIVKSKVLIKLMNEKEGLPKKK</sequence>
<organism evidence="4 5">
    <name type="scientific">Candida boidinii</name>
    <name type="common">Yeast</name>
    <dbReference type="NCBI Taxonomy" id="5477"/>
    <lineage>
        <taxon>Eukaryota</taxon>
        <taxon>Fungi</taxon>
        <taxon>Dikarya</taxon>
        <taxon>Ascomycota</taxon>
        <taxon>Saccharomycotina</taxon>
        <taxon>Pichiomycetes</taxon>
        <taxon>Pichiales</taxon>
        <taxon>Pichiaceae</taxon>
        <taxon>Ogataea</taxon>
        <taxon>Ogataea/Candida clade</taxon>
    </lineage>
</organism>
<dbReference type="PROSITE" id="PS50082">
    <property type="entry name" value="WD_REPEATS_2"/>
    <property type="match status" value="1"/>
</dbReference>
<keyword evidence="1 3" id="KW-0853">WD repeat</keyword>
<name>A0A9W6SWW5_CANBO</name>
<evidence type="ECO:0000313" key="5">
    <source>
        <dbReference type="Proteomes" id="UP001165120"/>
    </source>
</evidence>
<dbReference type="SUPFAM" id="SSF50978">
    <property type="entry name" value="WD40 repeat-like"/>
    <property type="match status" value="1"/>
</dbReference>
<dbReference type="InterPro" id="IPR015943">
    <property type="entry name" value="WD40/YVTN_repeat-like_dom_sf"/>
</dbReference>
<reference evidence="4" key="1">
    <citation type="submission" date="2023-04" db="EMBL/GenBank/DDBJ databases">
        <title>Candida boidinii NBRC 10035.</title>
        <authorList>
            <person name="Ichikawa N."/>
            <person name="Sato H."/>
            <person name="Tonouchi N."/>
        </authorList>
    </citation>
    <scope>NUCLEOTIDE SEQUENCE</scope>
    <source>
        <strain evidence="4">NBRC 10035</strain>
    </source>
</reference>
<dbReference type="Gene3D" id="2.130.10.10">
    <property type="entry name" value="YVTN repeat-like/Quinoprotein amine dehydrogenase"/>
    <property type="match status" value="1"/>
</dbReference>